<dbReference type="Pfam" id="PF10326">
    <property type="entry name" value="7TM_GPCR_Str"/>
    <property type="match status" value="2"/>
</dbReference>
<dbReference type="Proteomes" id="UP000005239">
    <property type="component" value="Unassembled WGS sequence"/>
</dbReference>
<evidence type="ECO:0000313" key="2">
    <source>
        <dbReference type="Proteomes" id="UP000005239"/>
    </source>
</evidence>
<dbReference type="InterPro" id="IPR019428">
    <property type="entry name" value="7TM_GPCR_serpentine_rcpt_Str"/>
</dbReference>
<organism evidence="1 2">
    <name type="scientific">Pristionchus pacificus</name>
    <name type="common">Parasitic nematode worm</name>
    <dbReference type="NCBI Taxonomy" id="54126"/>
    <lineage>
        <taxon>Eukaryota</taxon>
        <taxon>Metazoa</taxon>
        <taxon>Ecdysozoa</taxon>
        <taxon>Nematoda</taxon>
        <taxon>Chromadorea</taxon>
        <taxon>Rhabditida</taxon>
        <taxon>Rhabditina</taxon>
        <taxon>Diplogasteromorpha</taxon>
        <taxon>Diplogasteroidea</taxon>
        <taxon>Neodiplogasteridae</taxon>
        <taxon>Pristionchus</taxon>
    </lineage>
</organism>
<accession>A0A2A6CKE5</accession>
<dbReference type="SUPFAM" id="SSF81321">
    <property type="entry name" value="Family A G protein-coupled receptor-like"/>
    <property type="match status" value="1"/>
</dbReference>
<dbReference type="AlphaFoldDB" id="A0A2A6CKE5"/>
<dbReference type="PANTHER" id="PTHR22943:SF248">
    <property type="entry name" value="SEVEN TM RECEPTOR"/>
    <property type="match status" value="1"/>
</dbReference>
<sequence>GRPVAWTVTRLSLSLAGARGEPTAQDGVKRVAGVVTNSLLLYCIRFHTRTFLGAYKELLSIFATVDIMLTLIHAIVNPREGHEYEDPWYILTIVLFDSIMVLSLTTALTYGTLTFVGIRRGITVSTNKKSIELKLLVAVTAQTLVPFGFVYIPYFSVLNLPPFGLPVEQMADLTMFLTSYFPVWDAVVILTLMADYRRAVWTMVWRRKGSSEVGPSTRMSTMMTTMAPTSIVPSHTQVATI</sequence>
<keyword evidence="2" id="KW-1185">Reference proteome</keyword>
<evidence type="ECO:0000313" key="1">
    <source>
        <dbReference type="EnsemblMetazoa" id="PPA41000.1"/>
    </source>
</evidence>
<reference evidence="1" key="2">
    <citation type="submission" date="2022-06" db="UniProtKB">
        <authorList>
            <consortium name="EnsemblMetazoa"/>
        </authorList>
    </citation>
    <scope>IDENTIFICATION</scope>
    <source>
        <strain evidence="1">PS312</strain>
    </source>
</reference>
<gene>
    <name evidence="1" type="primary">WBGene00279369</name>
</gene>
<proteinExistence type="predicted"/>
<protein>
    <submittedName>
        <fullName evidence="1">G protein-coupled receptor</fullName>
    </submittedName>
</protein>
<dbReference type="OrthoDB" id="5859135at2759"/>
<accession>A0A8R1Z0M9</accession>
<reference evidence="2" key="1">
    <citation type="journal article" date="2008" name="Nat. Genet.">
        <title>The Pristionchus pacificus genome provides a unique perspective on nematode lifestyle and parasitism.</title>
        <authorList>
            <person name="Dieterich C."/>
            <person name="Clifton S.W."/>
            <person name="Schuster L.N."/>
            <person name="Chinwalla A."/>
            <person name="Delehaunty K."/>
            <person name="Dinkelacker I."/>
            <person name="Fulton L."/>
            <person name="Fulton R."/>
            <person name="Godfrey J."/>
            <person name="Minx P."/>
            <person name="Mitreva M."/>
            <person name="Roeseler W."/>
            <person name="Tian H."/>
            <person name="Witte H."/>
            <person name="Yang S.P."/>
            <person name="Wilson R.K."/>
            <person name="Sommer R.J."/>
        </authorList>
    </citation>
    <scope>NUCLEOTIDE SEQUENCE [LARGE SCALE GENOMIC DNA]</scope>
    <source>
        <strain evidence="2">PS312</strain>
    </source>
</reference>
<dbReference type="EnsemblMetazoa" id="PPA41000.1">
    <property type="protein sequence ID" value="PPA41000.1"/>
    <property type="gene ID" value="WBGene00279369"/>
</dbReference>
<dbReference type="PANTHER" id="PTHR22943">
    <property type="entry name" value="7-TRANSMEMBRANE DOMAIN RECEPTOR C.ELEGANS"/>
    <property type="match status" value="1"/>
</dbReference>
<name>A0A2A6CKE5_PRIPA</name>